<proteinExistence type="predicted"/>
<dbReference type="PANTHER" id="PTHR36503:SF1">
    <property type="entry name" value="BLR2520 PROTEIN"/>
    <property type="match status" value="1"/>
</dbReference>
<organism evidence="1 2">
    <name type="scientific">Protaetiibacter larvae</name>
    <dbReference type="NCBI Taxonomy" id="2592654"/>
    <lineage>
        <taxon>Bacteria</taxon>
        <taxon>Bacillati</taxon>
        <taxon>Actinomycetota</taxon>
        <taxon>Actinomycetes</taxon>
        <taxon>Micrococcales</taxon>
        <taxon>Microbacteriaceae</taxon>
        <taxon>Protaetiibacter</taxon>
    </lineage>
</organism>
<dbReference type="SUPFAM" id="SSF54593">
    <property type="entry name" value="Glyoxalase/Bleomycin resistance protein/Dihydroxybiphenyl dioxygenase"/>
    <property type="match status" value="2"/>
</dbReference>
<keyword evidence="2" id="KW-1185">Reference proteome</keyword>
<dbReference type="OrthoDB" id="4825162at2"/>
<gene>
    <name evidence="1" type="ORF">FLP23_00875</name>
</gene>
<dbReference type="AlphaFoldDB" id="A0A5C1Y725"/>
<dbReference type="EMBL" id="CP043504">
    <property type="protein sequence ID" value="QEO08702.1"/>
    <property type="molecule type" value="Genomic_DNA"/>
</dbReference>
<dbReference type="Proteomes" id="UP000322159">
    <property type="component" value="Chromosome"/>
</dbReference>
<evidence type="ECO:0000313" key="1">
    <source>
        <dbReference type="EMBL" id="QEO08702.1"/>
    </source>
</evidence>
<dbReference type="KEGG" id="lyk:FLP23_00875"/>
<evidence type="ECO:0000313" key="2">
    <source>
        <dbReference type="Proteomes" id="UP000322159"/>
    </source>
</evidence>
<dbReference type="PANTHER" id="PTHR36503">
    <property type="entry name" value="BLR2520 PROTEIN"/>
    <property type="match status" value="1"/>
</dbReference>
<dbReference type="RefSeq" id="WP_149324135.1">
    <property type="nucleotide sequence ID" value="NZ_CP043504.1"/>
</dbReference>
<protein>
    <submittedName>
        <fullName evidence="1">Glyoxalase</fullName>
    </submittedName>
</protein>
<name>A0A5C1Y725_9MICO</name>
<sequence length="209" mass="22093">MKITRITIEVPEAEQLASAEAFAHDALKLGELIEVRVAEQPSSGFRGFAPSLILVQPDDVDAAVRRALAAGAQTLKPVSKSLWGYGGSLLSPDGTVWQIASANKTSTGPATGEVERLVLLLGVDNVKASKRFYQEQGLAVAKSFPAYVEFDTGAIKLALYKRAALAKQVGIDPAGSGSHRLAVDSSAAFTDPDGYRWLAAEAALPEREA</sequence>
<dbReference type="Gene3D" id="3.10.180.10">
    <property type="entry name" value="2,3-Dihydroxybiphenyl 1,2-Dioxygenase, domain 1"/>
    <property type="match status" value="2"/>
</dbReference>
<accession>A0A5C1Y725</accession>
<reference evidence="1 2" key="1">
    <citation type="submission" date="2019-09" db="EMBL/GenBank/DDBJ databases">
        <title>Genome sequencing of strain KACC 19322.</title>
        <authorList>
            <person name="Heo J."/>
            <person name="Kim S.-J."/>
            <person name="Kim J.-S."/>
            <person name="Hong S.-B."/>
            <person name="Kwon S.-W."/>
        </authorList>
    </citation>
    <scope>NUCLEOTIDE SEQUENCE [LARGE SCALE GENOMIC DNA]</scope>
    <source>
        <strain evidence="1 2">KACC 19322</strain>
    </source>
</reference>
<dbReference type="InterPro" id="IPR029068">
    <property type="entry name" value="Glyas_Bleomycin-R_OHBP_Dase"/>
</dbReference>